<feature type="compositionally biased region" description="Low complexity" evidence="5">
    <location>
        <begin position="11"/>
        <end position="37"/>
    </location>
</feature>
<reference evidence="6 7" key="1">
    <citation type="journal article" date="2024" name="Front Chem Biol">
        <title>Unveiling the potential of Daldinia eschscholtzii MFLUCC 19-0629 through bioactivity and bioinformatics studies for enhanced sustainable agriculture production.</title>
        <authorList>
            <person name="Brooks S."/>
            <person name="Weaver J.A."/>
            <person name="Klomchit A."/>
            <person name="Alharthi S.A."/>
            <person name="Onlamun T."/>
            <person name="Nurani R."/>
            <person name="Vong T.K."/>
            <person name="Alberti F."/>
            <person name="Greco C."/>
        </authorList>
    </citation>
    <scope>NUCLEOTIDE SEQUENCE [LARGE SCALE GENOMIC DNA]</scope>
    <source>
        <strain evidence="6">MFLUCC 19-0629</strain>
    </source>
</reference>
<evidence type="ECO:0000256" key="3">
    <source>
        <dbReference type="ARBA" id="ARBA00022490"/>
    </source>
</evidence>
<comment type="subcellular location">
    <subcellularLocation>
        <location evidence="2">Cytoplasm</location>
    </subcellularLocation>
    <subcellularLocation>
        <location evidence="1">Nucleus</location>
    </subcellularLocation>
</comment>
<dbReference type="AlphaFoldDB" id="A0AAX6M9X7"/>
<dbReference type="Proteomes" id="UP001369815">
    <property type="component" value="Unassembled WGS sequence"/>
</dbReference>
<protein>
    <recommendedName>
        <fullName evidence="8">IQ domain-containing protein IQM6</fullName>
    </recommendedName>
</protein>
<evidence type="ECO:0000256" key="2">
    <source>
        <dbReference type="ARBA" id="ARBA00004496"/>
    </source>
</evidence>
<dbReference type="GO" id="GO:0005737">
    <property type="term" value="C:cytoplasm"/>
    <property type="evidence" value="ECO:0007669"/>
    <property type="project" value="UniProtKB-SubCell"/>
</dbReference>
<feature type="region of interest" description="Disordered" evidence="5">
    <location>
        <begin position="656"/>
        <end position="677"/>
    </location>
</feature>
<keyword evidence="7" id="KW-1185">Reference proteome</keyword>
<evidence type="ECO:0008006" key="8">
    <source>
        <dbReference type="Google" id="ProtNLM"/>
    </source>
</evidence>
<dbReference type="Gene3D" id="1.20.5.190">
    <property type="match status" value="1"/>
</dbReference>
<organism evidence="6 7">
    <name type="scientific">Daldinia eschscholtzii</name>
    <dbReference type="NCBI Taxonomy" id="292717"/>
    <lineage>
        <taxon>Eukaryota</taxon>
        <taxon>Fungi</taxon>
        <taxon>Dikarya</taxon>
        <taxon>Ascomycota</taxon>
        <taxon>Pezizomycotina</taxon>
        <taxon>Sordariomycetes</taxon>
        <taxon>Xylariomycetidae</taxon>
        <taxon>Xylariales</taxon>
        <taxon>Hypoxylaceae</taxon>
        <taxon>Daldinia</taxon>
    </lineage>
</organism>
<sequence>MLSPADADGRSPSLSSYPSSSHSLAPQLAAATPGSLPLTPPTSPGPYKEAKNSPNATTSQKSHQEYLDSLHTPSEEEFQRLANLQEQREKEHKHRDQELRRQSVVTAHRSMKARRDFMQSKATEEDKRLRRSHSGPSGKDATSGGEDGATDNCIRSKAATVIQRTYRGYRVRREMQGLGLDASTRWTHAIRDAQWKDLNTPRARQNSSFSIRNGDAGSQGRPSTSRSAARKNWMKVAKIARRAGGDEDSDHAQDSSSASSLDEEDLQGMSAEKRAEMRRKRMKAQAKRRERARMMGLQYFLEMVDLKHRYGSNLRAYHEEWKKSNTNENFFYWLDYGEGKKVNLASCPRERLDREQVRYLSREERQYYLVKVDAEGRLVWAKNGMRIDTTEKWKDSIHGIVPIDDPTPSFSPDVESHVQAKPDVESPPQPHDHSGSSASRSSRESELEAAMAAKYADPDFDDTKGVKKVRHVSAATIFNKLLRKTVRKNTWIFVADTSFRLYVGVKNSGAFQHSSFLQGSRISAAGLIKIKNGRLSSLSPLSGHYRPPASNFRAFVHSLEDEGVDMSHVSISKSYAVLVGLEAYVKTKKKGKEAMQTLTHQKQKLLDPEEAKKKEEAELDTSQSAAKERRLLEKEREEEEVRRVENKATFKFMQKLQRFGFQPRTPSGQKNSDTKKH</sequence>
<feature type="compositionally biased region" description="Basic and acidic residues" evidence="5">
    <location>
        <begin position="62"/>
        <end position="79"/>
    </location>
</feature>
<name>A0AAX6M9X7_9PEZI</name>
<feature type="region of interest" description="Disordered" evidence="5">
    <location>
        <begin position="1"/>
        <end position="151"/>
    </location>
</feature>
<dbReference type="PANTHER" id="PTHR31250:SF27">
    <property type="entry name" value="IQ DOMAIN-CONTAINING PROTEIN IQM5"/>
    <property type="match status" value="1"/>
</dbReference>
<dbReference type="Pfam" id="PF00612">
    <property type="entry name" value="IQ"/>
    <property type="match status" value="1"/>
</dbReference>
<keyword evidence="3" id="KW-0963">Cytoplasm</keyword>
<dbReference type="InterPro" id="IPR044159">
    <property type="entry name" value="IQM"/>
</dbReference>
<accession>A0AAX6M9X7</accession>
<evidence type="ECO:0000313" key="6">
    <source>
        <dbReference type="EMBL" id="KAK6949264.1"/>
    </source>
</evidence>
<feature type="compositionally biased region" description="Basic and acidic residues" evidence="5">
    <location>
        <begin position="605"/>
        <end position="616"/>
    </location>
</feature>
<feature type="compositionally biased region" description="Polar residues" evidence="5">
    <location>
        <begin position="52"/>
        <end position="61"/>
    </location>
</feature>
<feature type="region of interest" description="Disordered" evidence="5">
    <location>
        <begin position="404"/>
        <end position="448"/>
    </location>
</feature>
<evidence type="ECO:0000256" key="4">
    <source>
        <dbReference type="ARBA" id="ARBA00023242"/>
    </source>
</evidence>
<evidence type="ECO:0000256" key="1">
    <source>
        <dbReference type="ARBA" id="ARBA00004123"/>
    </source>
</evidence>
<feature type="compositionally biased region" description="Basic and acidic residues" evidence="5">
    <location>
        <begin position="626"/>
        <end position="644"/>
    </location>
</feature>
<dbReference type="EMBL" id="JBANMG010000009">
    <property type="protein sequence ID" value="KAK6949264.1"/>
    <property type="molecule type" value="Genomic_DNA"/>
</dbReference>
<feature type="compositionally biased region" description="Polar residues" evidence="5">
    <location>
        <begin position="202"/>
        <end position="211"/>
    </location>
</feature>
<feature type="region of interest" description="Disordered" evidence="5">
    <location>
        <begin position="605"/>
        <end position="644"/>
    </location>
</feature>
<feature type="compositionally biased region" description="Basic residues" evidence="5">
    <location>
        <begin position="228"/>
        <end position="241"/>
    </location>
</feature>
<dbReference type="GO" id="GO:0005634">
    <property type="term" value="C:nucleus"/>
    <property type="evidence" value="ECO:0007669"/>
    <property type="project" value="UniProtKB-SubCell"/>
</dbReference>
<feature type="region of interest" description="Disordered" evidence="5">
    <location>
        <begin position="197"/>
        <end position="268"/>
    </location>
</feature>
<evidence type="ECO:0000256" key="5">
    <source>
        <dbReference type="SAM" id="MobiDB-lite"/>
    </source>
</evidence>
<feature type="compositionally biased region" description="Basic and acidic residues" evidence="5">
    <location>
        <begin position="113"/>
        <end position="128"/>
    </location>
</feature>
<dbReference type="SMART" id="SM00015">
    <property type="entry name" value="IQ"/>
    <property type="match status" value="1"/>
</dbReference>
<feature type="compositionally biased region" description="Basic and acidic residues" evidence="5">
    <location>
        <begin position="414"/>
        <end position="434"/>
    </location>
</feature>
<proteinExistence type="predicted"/>
<gene>
    <name evidence="6" type="ORF">Daesc_009338</name>
</gene>
<dbReference type="PROSITE" id="PS50096">
    <property type="entry name" value="IQ"/>
    <property type="match status" value="1"/>
</dbReference>
<dbReference type="PANTHER" id="PTHR31250">
    <property type="entry name" value="IQ DOMAIN-CONTAINING PROTEIN IQM3"/>
    <property type="match status" value="1"/>
</dbReference>
<feature type="compositionally biased region" description="Basic and acidic residues" evidence="5">
    <location>
        <begin position="86"/>
        <end position="101"/>
    </location>
</feature>
<dbReference type="InterPro" id="IPR000048">
    <property type="entry name" value="IQ_motif_EF-hand-BS"/>
</dbReference>
<dbReference type="CDD" id="cd23767">
    <property type="entry name" value="IQCD"/>
    <property type="match status" value="1"/>
</dbReference>
<keyword evidence="4" id="KW-0539">Nucleus</keyword>
<evidence type="ECO:0000313" key="7">
    <source>
        <dbReference type="Proteomes" id="UP001369815"/>
    </source>
</evidence>
<comment type="caution">
    <text evidence="6">The sequence shown here is derived from an EMBL/GenBank/DDBJ whole genome shotgun (WGS) entry which is preliminary data.</text>
</comment>